<dbReference type="Proteomes" id="UP000064249">
    <property type="component" value="Unassembled WGS sequence"/>
</dbReference>
<keyword evidence="4" id="KW-0378">Hydrolase</keyword>
<evidence type="ECO:0000256" key="5">
    <source>
        <dbReference type="ARBA" id="ARBA00022842"/>
    </source>
</evidence>
<dbReference type="GO" id="GO:0046872">
    <property type="term" value="F:metal ion binding"/>
    <property type="evidence" value="ECO:0007669"/>
    <property type="project" value="UniProtKB-KW"/>
</dbReference>
<dbReference type="CDD" id="cd03426">
    <property type="entry name" value="NUDIX_CoAse_Nudt7"/>
    <property type="match status" value="1"/>
</dbReference>
<keyword evidence="6" id="KW-0464">Manganese</keyword>
<comment type="cofactor">
    <cofactor evidence="2">
        <name>Mg(2+)</name>
        <dbReference type="ChEBI" id="CHEBI:18420"/>
    </cofactor>
</comment>
<evidence type="ECO:0000256" key="3">
    <source>
        <dbReference type="ARBA" id="ARBA00022723"/>
    </source>
</evidence>
<sequence length="195" mass="22674">MIKEVAFPYEISIEQISRKFEKLKSPDLPPQIPTAAVLILLIDKHEIEVVFTQRSEFVRNHKNEVAFPGGAYEKEDKTLYHTALRETCEEISICSNTIHFMGALNSFTTHYNLVIYPYVASIDNETFLSAHPDEEVTAIFSIPLGWLMDADNWEYRPYQSSNQKRDVIFYHAYQGYTVWGMTARILQNFIELIKK</sequence>
<dbReference type="AlphaFoldDB" id="A0A117LH62"/>
<dbReference type="Gene3D" id="3.90.79.10">
    <property type="entry name" value="Nucleoside Triphosphate Pyrophosphohydrolase"/>
    <property type="match status" value="1"/>
</dbReference>
<gene>
    <name evidence="8" type="ORF">XD73_0224</name>
</gene>
<evidence type="ECO:0000256" key="4">
    <source>
        <dbReference type="ARBA" id="ARBA00022801"/>
    </source>
</evidence>
<name>A0A117LH62_9CHLR</name>
<dbReference type="InterPro" id="IPR045121">
    <property type="entry name" value="CoAse"/>
</dbReference>
<evidence type="ECO:0000259" key="7">
    <source>
        <dbReference type="PROSITE" id="PS51462"/>
    </source>
</evidence>
<evidence type="ECO:0000313" key="8">
    <source>
        <dbReference type="EMBL" id="KUK46903.1"/>
    </source>
</evidence>
<dbReference type="PANTHER" id="PTHR12992">
    <property type="entry name" value="NUDIX HYDROLASE"/>
    <property type="match status" value="1"/>
</dbReference>
<proteinExistence type="predicted"/>
<keyword evidence="3" id="KW-0479">Metal-binding</keyword>
<organism evidence="8 9">
    <name type="scientific">Anaerolinea thermophila</name>
    <dbReference type="NCBI Taxonomy" id="167964"/>
    <lineage>
        <taxon>Bacteria</taxon>
        <taxon>Bacillati</taxon>
        <taxon>Chloroflexota</taxon>
        <taxon>Anaerolineae</taxon>
        <taxon>Anaerolineales</taxon>
        <taxon>Anaerolineaceae</taxon>
        <taxon>Anaerolinea</taxon>
    </lineage>
</organism>
<evidence type="ECO:0000256" key="1">
    <source>
        <dbReference type="ARBA" id="ARBA00001936"/>
    </source>
</evidence>
<dbReference type="InterPro" id="IPR015797">
    <property type="entry name" value="NUDIX_hydrolase-like_dom_sf"/>
</dbReference>
<comment type="caution">
    <text evidence="8">The sequence shown here is derived from an EMBL/GenBank/DDBJ whole genome shotgun (WGS) entry which is preliminary data.</text>
</comment>
<keyword evidence="5" id="KW-0460">Magnesium</keyword>
<evidence type="ECO:0000256" key="2">
    <source>
        <dbReference type="ARBA" id="ARBA00001946"/>
    </source>
</evidence>
<dbReference type="SUPFAM" id="SSF55811">
    <property type="entry name" value="Nudix"/>
    <property type="match status" value="1"/>
</dbReference>
<comment type="cofactor">
    <cofactor evidence="1">
        <name>Mn(2+)</name>
        <dbReference type="ChEBI" id="CHEBI:29035"/>
    </cofactor>
</comment>
<dbReference type="EMBL" id="LGFU01000004">
    <property type="protein sequence ID" value="KUK46903.1"/>
    <property type="molecule type" value="Genomic_DNA"/>
</dbReference>
<dbReference type="PROSITE" id="PS51462">
    <property type="entry name" value="NUDIX"/>
    <property type="match status" value="1"/>
</dbReference>
<evidence type="ECO:0000256" key="6">
    <source>
        <dbReference type="ARBA" id="ARBA00023211"/>
    </source>
</evidence>
<protein>
    <recommendedName>
        <fullName evidence="7">Nudix hydrolase domain-containing protein</fullName>
    </recommendedName>
</protein>
<dbReference type="PANTHER" id="PTHR12992:SF11">
    <property type="entry name" value="MITOCHONDRIAL COENZYME A DIPHOSPHATASE NUDT8"/>
    <property type="match status" value="1"/>
</dbReference>
<dbReference type="Pfam" id="PF00293">
    <property type="entry name" value="NUDIX"/>
    <property type="match status" value="1"/>
</dbReference>
<dbReference type="InterPro" id="IPR000086">
    <property type="entry name" value="NUDIX_hydrolase_dom"/>
</dbReference>
<dbReference type="GO" id="GO:0010945">
    <property type="term" value="F:coenzyme A diphosphatase activity"/>
    <property type="evidence" value="ECO:0007669"/>
    <property type="project" value="InterPro"/>
</dbReference>
<accession>A0A117LH62</accession>
<reference evidence="8 9" key="1">
    <citation type="journal article" date="2015" name="MBio">
        <title>Genome-Resolved Metagenomic Analysis Reveals Roles for Candidate Phyla and Other Microbial Community Members in Biogeochemical Transformations in Oil Reservoirs.</title>
        <authorList>
            <person name="Hu P."/>
            <person name="Tom L."/>
            <person name="Singh A."/>
            <person name="Thomas B.C."/>
            <person name="Baker B.J."/>
            <person name="Piceno Y.M."/>
            <person name="Andersen G.L."/>
            <person name="Banfield J.F."/>
        </authorList>
    </citation>
    <scope>NUCLEOTIDE SEQUENCE [LARGE SCALE GENOMIC DNA]</scope>
    <source>
        <strain evidence="8">46_16</strain>
    </source>
</reference>
<feature type="domain" description="Nudix hydrolase" evidence="7">
    <location>
        <begin position="32"/>
        <end position="165"/>
    </location>
</feature>
<evidence type="ECO:0000313" key="9">
    <source>
        <dbReference type="Proteomes" id="UP000064249"/>
    </source>
</evidence>